<dbReference type="Pfam" id="PF05097">
    <property type="entry name" value="DUF688"/>
    <property type="match status" value="1"/>
</dbReference>
<dbReference type="OrthoDB" id="1934555at2759"/>
<dbReference type="GeneID" id="109007575"/>
<dbReference type="InterPro" id="IPR007789">
    <property type="entry name" value="DUF688"/>
</dbReference>
<keyword evidence="1" id="KW-1185">Reference proteome</keyword>
<dbReference type="STRING" id="51240.A0A2I4GG35"/>
<evidence type="ECO:0000313" key="2">
    <source>
        <dbReference type="RefSeq" id="XP_018842852.1"/>
    </source>
</evidence>
<evidence type="ECO:0000313" key="1">
    <source>
        <dbReference type="Proteomes" id="UP000235220"/>
    </source>
</evidence>
<gene>
    <name evidence="2" type="primary">LOC109007575</name>
</gene>
<dbReference type="RefSeq" id="XP_018842852.1">
    <property type="nucleotide sequence ID" value="XM_018987307.2"/>
</dbReference>
<dbReference type="Gramene" id="Jr16_05780_p1">
    <property type="protein sequence ID" value="cds.Jr16_05780_p1"/>
    <property type="gene ID" value="Jr16_05780"/>
</dbReference>
<organism evidence="1 2">
    <name type="scientific">Juglans regia</name>
    <name type="common">English walnut</name>
    <dbReference type="NCBI Taxonomy" id="51240"/>
    <lineage>
        <taxon>Eukaryota</taxon>
        <taxon>Viridiplantae</taxon>
        <taxon>Streptophyta</taxon>
        <taxon>Embryophyta</taxon>
        <taxon>Tracheophyta</taxon>
        <taxon>Spermatophyta</taxon>
        <taxon>Magnoliopsida</taxon>
        <taxon>eudicotyledons</taxon>
        <taxon>Gunneridae</taxon>
        <taxon>Pentapetalae</taxon>
        <taxon>rosids</taxon>
        <taxon>fabids</taxon>
        <taxon>Fagales</taxon>
        <taxon>Juglandaceae</taxon>
        <taxon>Juglans</taxon>
    </lineage>
</organism>
<dbReference type="KEGG" id="jre:109007575"/>
<proteinExistence type="predicted"/>
<reference evidence="2" key="1">
    <citation type="submission" date="2025-08" db="UniProtKB">
        <authorList>
            <consortium name="RefSeq"/>
        </authorList>
    </citation>
    <scope>IDENTIFICATION</scope>
    <source>
        <tissue evidence="2">Leaves</tissue>
    </source>
</reference>
<dbReference type="AlphaFoldDB" id="A0A2I4GG35"/>
<protein>
    <submittedName>
        <fullName evidence="2">Uncharacterized protein At4g00950-like</fullName>
    </submittedName>
</protein>
<dbReference type="PANTHER" id="PTHR34371">
    <property type="entry name" value="OS01G0551000 PROTEIN"/>
    <property type="match status" value="1"/>
</dbReference>
<name>A0A2I4GG35_JUGRE</name>
<dbReference type="Proteomes" id="UP000235220">
    <property type="component" value="Chromosome 16"/>
</dbReference>
<sequence length="224" mass="24776">MGSSEPDNEASSTPKLSLFSLPSKLLDQESTGMLTPPLRATASVPFHWEEAPGKPRQPCAADSKPETAARILELPPRLLLSESKSMNMPSPTTVLDGPYVLGRTVSHSYRFSFRSPDQDVGRRLTSKERGGHFRSMRWGSFRKNKQVFQGSFDFSSSSVIDGDHGGGNNTKGKITRVRRKGSFLSLANTSSHLLASVYESFKQVVPWRRTSERKNTQKDDGLTS</sequence>
<dbReference type="PANTHER" id="PTHR34371:SF6">
    <property type="entry name" value="MEMBRANE-ASSOCIATED KINASE REGULATOR 6"/>
    <property type="match status" value="1"/>
</dbReference>
<dbReference type="FunCoup" id="A0A2I4GG35">
    <property type="interactions" value="56"/>
</dbReference>
<accession>A0A2I4GG35</accession>